<organism evidence="1 2">
    <name type="scientific">Pseudomonas syringae pv. primulae</name>
    <dbReference type="NCBI Taxonomy" id="251707"/>
    <lineage>
        <taxon>Bacteria</taxon>
        <taxon>Pseudomonadati</taxon>
        <taxon>Pseudomonadota</taxon>
        <taxon>Gammaproteobacteria</taxon>
        <taxon>Pseudomonadales</taxon>
        <taxon>Pseudomonadaceae</taxon>
        <taxon>Pseudomonas</taxon>
    </lineage>
</organism>
<dbReference type="RefSeq" id="WP_057409954.1">
    <property type="nucleotide sequence ID" value="NZ_LJRC01000186.1"/>
</dbReference>
<dbReference type="InterPro" id="IPR016024">
    <property type="entry name" value="ARM-type_fold"/>
</dbReference>
<name>A0A0Q0AMB5_9PSED</name>
<reference evidence="1 2" key="1">
    <citation type="submission" date="2015-09" db="EMBL/GenBank/DDBJ databases">
        <title>Genome announcement of multiple Pseudomonas syringae strains.</title>
        <authorList>
            <person name="Thakur S."/>
            <person name="Wang P.W."/>
            <person name="Gong Y."/>
            <person name="Weir B.S."/>
            <person name="Guttman D.S."/>
        </authorList>
    </citation>
    <scope>NUCLEOTIDE SEQUENCE [LARGE SCALE GENOMIC DNA]</scope>
    <source>
        <strain evidence="1 2">ICMP3956</strain>
    </source>
</reference>
<sequence>MAYISEWLALLENRPAPVGEWATYRRDEALQLLRHAEKTGDWITLSNYRNGFVREVAVRELIDRPSPGALVALIERLNDWVPQVRDLAEAGLARYLSPTHVPALLFALEDFMALALRHRADHGPTLKAVRAVLQSVEADDEVYTSFLTRQGRAARYLFTLLLEKDGDRQTLLRDALAHRELTVRLLAVTACHELPNVRAVPLLREALLRPGAKVRVCVLRALLPLLENPQPTLCTSLLDASPSIRSLARWVAPSHDVDAHSLLVERLNQDLPTAKREWLGILGLAKELGVELEHSWLAAAARSGYPNVRRAVIGLLGEGQVSLMLAALDDPSDAVFMAAAAQLDKQPWNSLKAELDARFDRDWHELPTTRRRTLMQLRPRWQQASYLIGRLTSEPVAQVFWAHEVDLWCEAQYQMVDPITSRAERGAIIDKLRNLASRGLISSSNFARVV</sequence>
<gene>
    <name evidence="1" type="ORF">ALO52_02228</name>
</gene>
<evidence type="ECO:0000313" key="1">
    <source>
        <dbReference type="EMBL" id="KPY34484.1"/>
    </source>
</evidence>
<dbReference type="SUPFAM" id="SSF48371">
    <property type="entry name" value="ARM repeat"/>
    <property type="match status" value="2"/>
</dbReference>
<dbReference type="EMBL" id="LJRC01000186">
    <property type="protein sequence ID" value="KPY34484.1"/>
    <property type="molecule type" value="Genomic_DNA"/>
</dbReference>
<accession>A0A0Q0AMB5</accession>
<evidence type="ECO:0008006" key="3">
    <source>
        <dbReference type="Google" id="ProtNLM"/>
    </source>
</evidence>
<dbReference type="PATRIC" id="fig|251707.3.peg.3023"/>
<dbReference type="InterPro" id="IPR011989">
    <property type="entry name" value="ARM-like"/>
</dbReference>
<dbReference type="Proteomes" id="UP000050562">
    <property type="component" value="Unassembled WGS sequence"/>
</dbReference>
<dbReference type="AlphaFoldDB" id="A0A0Q0AMB5"/>
<dbReference type="Gene3D" id="1.25.10.10">
    <property type="entry name" value="Leucine-rich Repeat Variant"/>
    <property type="match status" value="1"/>
</dbReference>
<proteinExistence type="predicted"/>
<protein>
    <recommendedName>
        <fullName evidence="3">PBS lyase</fullName>
    </recommendedName>
</protein>
<evidence type="ECO:0000313" key="2">
    <source>
        <dbReference type="Proteomes" id="UP000050562"/>
    </source>
</evidence>
<comment type="caution">
    <text evidence="1">The sequence shown here is derived from an EMBL/GenBank/DDBJ whole genome shotgun (WGS) entry which is preliminary data.</text>
</comment>